<reference evidence="1 2" key="1">
    <citation type="submission" date="2016-11" db="EMBL/GenBank/DDBJ databases">
        <authorList>
            <person name="Jaros S."/>
            <person name="Januszkiewicz K."/>
            <person name="Wedrychowicz H."/>
        </authorList>
    </citation>
    <scope>NUCLEOTIDE SEQUENCE [LARGE SCALE GENOMIC DNA]</scope>
    <source>
        <strain evidence="1 2">DSM 26991</strain>
    </source>
</reference>
<dbReference type="EMBL" id="FQTV01000005">
    <property type="protein sequence ID" value="SHF07689.1"/>
    <property type="molecule type" value="Genomic_DNA"/>
</dbReference>
<dbReference type="AlphaFoldDB" id="A0A1M4YPE5"/>
<dbReference type="Proteomes" id="UP000184509">
    <property type="component" value="Unassembled WGS sequence"/>
</dbReference>
<dbReference type="OrthoDB" id="885718at2"/>
<protein>
    <submittedName>
        <fullName evidence="1">Uncharacterized protein</fullName>
    </submittedName>
</protein>
<evidence type="ECO:0000313" key="1">
    <source>
        <dbReference type="EMBL" id="SHF07689.1"/>
    </source>
</evidence>
<keyword evidence="2" id="KW-1185">Reference proteome</keyword>
<evidence type="ECO:0000313" key="2">
    <source>
        <dbReference type="Proteomes" id="UP000184509"/>
    </source>
</evidence>
<accession>A0A1M4YPE5</accession>
<sequence>MRKVRDLNWFKNEMAPNLKEYELVYNFFKKGDFGSLNQVEFNSKKIGGNIDFWRLGWLGIFVWNYETEEEVLNILLEPHQEAEKEKAFDKLKELL</sequence>
<dbReference type="RefSeq" id="WP_073400174.1">
    <property type="nucleotide sequence ID" value="NZ_FQTV01000005.1"/>
</dbReference>
<organism evidence="1 2">
    <name type="scientific">Bacteroides luti</name>
    <dbReference type="NCBI Taxonomy" id="1297750"/>
    <lineage>
        <taxon>Bacteria</taxon>
        <taxon>Pseudomonadati</taxon>
        <taxon>Bacteroidota</taxon>
        <taxon>Bacteroidia</taxon>
        <taxon>Bacteroidales</taxon>
        <taxon>Bacteroidaceae</taxon>
        <taxon>Bacteroides</taxon>
    </lineage>
</organism>
<proteinExistence type="predicted"/>
<gene>
    <name evidence="1" type="ORF">SAMN05444405_10544</name>
</gene>
<name>A0A1M4YPE5_9BACE</name>